<gene>
    <name evidence="6" type="ORF">BCF74_10620</name>
</gene>
<dbReference type="InterPro" id="IPR044505">
    <property type="entry name" value="GlgX_Isoamylase_N_E_set"/>
</dbReference>
<dbReference type="SUPFAM" id="SSF51445">
    <property type="entry name" value="(Trans)glycosidases"/>
    <property type="match status" value="1"/>
</dbReference>
<feature type="domain" description="Glycosyl hydrolase family 13 catalytic" evidence="5">
    <location>
        <begin position="154"/>
        <end position="598"/>
    </location>
</feature>
<keyword evidence="2" id="KW-0378">Hydrolase</keyword>
<feature type="region of interest" description="Disordered" evidence="4">
    <location>
        <begin position="497"/>
        <end position="520"/>
    </location>
</feature>
<keyword evidence="7" id="KW-1185">Reference proteome</keyword>
<dbReference type="OrthoDB" id="3236218at2"/>
<evidence type="ECO:0000256" key="3">
    <source>
        <dbReference type="ARBA" id="ARBA00023295"/>
    </source>
</evidence>
<dbReference type="Gene3D" id="3.20.20.80">
    <property type="entry name" value="Glycosidases"/>
    <property type="match status" value="1"/>
</dbReference>
<accession>A0A2T0UTL8</accession>
<evidence type="ECO:0000259" key="5">
    <source>
        <dbReference type="SMART" id="SM00642"/>
    </source>
</evidence>
<name>A0A2T0UTL8_9MICO</name>
<dbReference type="InterPro" id="IPR011837">
    <property type="entry name" value="Glycogen_debranch_GlgX"/>
</dbReference>
<reference evidence="6 7" key="1">
    <citation type="submission" date="2018-03" db="EMBL/GenBank/DDBJ databases">
        <title>Genomic Encyclopedia of Archaeal and Bacterial Type Strains, Phase II (KMG-II): from individual species to whole genera.</title>
        <authorList>
            <person name="Goeker M."/>
        </authorList>
    </citation>
    <scope>NUCLEOTIDE SEQUENCE [LARGE SCALE GENOMIC DNA]</scope>
    <source>
        <strain evidence="6 7">ATCC BAA-1496</strain>
    </source>
</reference>
<dbReference type="GO" id="GO:0004135">
    <property type="term" value="F:amylo-alpha-1,6-glucosidase activity"/>
    <property type="evidence" value="ECO:0007669"/>
    <property type="project" value="InterPro"/>
</dbReference>
<organism evidence="6 7">
    <name type="scientific">Knoellia remsis</name>
    <dbReference type="NCBI Taxonomy" id="407159"/>
    <lineage>
        <taxon>Bacteria</taxon>
        <taxon>Bacillati</taxon>
        <taxon>Actinomycetota</taxon>
        <taxon>Actinomycetes</taxon>
        <taxon>Micrococcales</taxon>
        <taxon>Intrasporangiaceae</taxon>
        <taxon>Knoellia</taxon>
    </lineage>
</organism>
<dbReference type="CDD" id="cd11326">
    <property type="entry name" value="AmyAc_Glg_debranch"/>
    <property type="match status" value="1"/>
</dbReference>
<dbReference type="InterPro" id="IPR006047">
    <property type="entry name" value="GH13_cat_dom"/>
</dbReference>
<dbReference type="GO" id="GO:0005980">
    <property type="term" value="P:glycogen catabolic process"/>
    <property type="evidence" value="ECO:0007669"/>
    <property type="project" value="InterPro"/>
</dbReference>
<dbReference type="Proteomes" id="UP000237822">
    <property type="component" value="Unassembled WGS sequence"/>
</dbReference>
<protein>
    <submittedName>
        <fullName evidence="6">Glycogen operon protein</fullName>
    </submittedName>
</protein>
<dbReference type="InterPro" id="IPR014756">
    <property type="entry name" value="Ig_E-set"/>
</dbReference>
<dbReference type="RefSeq" id="WP_106296884.1">
    <property type="nucleotide sequence ID" value="NZ_PVTI01000006.1"/>
</dbReference>
<dbReference type="Gene3D" id="2.60.40.10">
    <property type="entry name" value="Immunoglobulins"/>
    <property type="match status" value="1"/>
</dbReference>
<feature type="compositionally biased region" description="Basic and acidic residues" evidence="4">
    <location>
        <begin position="497"/>
        <end position="508"/>
    </location>
</feature>
<evidence type="ECO:0000313" key="6">
    <source>
        <dbReference type="EMBL" id="PRY61272.1"/>
    </source>
</evidence>
<dbReference type="InterPro" id="IPR013783">
    <property type="entry name" value="Ig-like_fold"/>
</dbReference>
<dbReference type="PANTHER" id="PTHR43002">
    <property type="entry name" value="GLYCOGEN DEBRANCHING ENZYME"/>
    <property type="match status" value="1"/>
</dbReference>
<dbReference type="EMBL" id="PVTI01000006">
    <property type="protein sequence ID" value="PRY61272.1"/>
    <property type="molecule type" value="Genomic_DNA"/>
</dbReference>
<dbReference type="InterPro" id="IPR017853">
    <property type="entry name" value="GH"/>
</dbReference>
<dbReference type="CDD" id="cd02856">
    <property type="entry name" value="E_set_GDE_Isoamylase_N"/>
    <property type="match status" value="1"/>
</dbReference>
<dbReference type="InterPro" id="IPR013780">
    <property type="entry name" value="Glyco_hydro_b"/>
</dbReference>
<evidence type="ECO:0000256" key="4">
    <source>
        <dbReference type="SAM" id="MobiDB-lite"/>
    </source>
</evidence>
<proteinExistence type="inferred from homology"/>
<dbReference type="NCBIfam" id="TIGR02100">
    <property type="entry name" value="glgX_debranch"/>
    <property type="match status" value="1"/>
</dbReference>
<sequence>MTPLTSATPVSSLQVSRDLPPAPGVTVVEGGVDVSVYAGHADSVELCLFDEGDTDGSTERRVPLVDHAYGWWFGFVPDVGVGQRYGFRVSGPWDPEQGLRHNPAQLLMDPYAKAIEGEVRWGPSVYGHVVDDTTWDGDGSTPSESNSAPDVPRCVVVDTRFDWGEDAPPRTTRSETVIYETHVRNLTEQLPGVPEELRGTYAGMAHPATLEHLTSLGVTAVELLPVHSFASEPALVQKGLANHWGYNTLGFFAPHAAYAAAQDPQGVLDEFKGMVKLLHAAGLEVILDVVYNHTAEQSVTGATLSFRGLDNRAYYRLDERGRDIDVTGTGNTLDLRHPVMCRLALDSLRYWVEECHVDGFRFDLAVALGRGRTDEFDPDHPFLVGVRTDPVLSRTKLIVEPWDVGMHGWRTGQFPPPFAEWNDRFRDTVRDFWLADHRPGVPGQAPRGVQDLATRLAGSRDLFGTHDRGPTASINFVTAHDGFTLADLTAYNEKHNEANGEQGRDGSDGNRSWNHGVEGPTDDEAILAMRRQSMRNLLGTLLLSSGIPMVNAGDEIGRTQQGNNNPYNQDNATTWFDWDVEPWQQDLLATTRHLLAIRREHPALRQRTWAEGREVHEDGSLDLAWYGPDGEPMTDWSDPGERTLQMLVGGAWLGHESVLVVLHGSRDEKQVTLPRAPGLTAYRLLWDSVWERPEDGATTAAGETVTLTPLSMRAYAVTDPT</sequence>
<dbReference type="SUPFAM" id="SSF51011">
    <property type="entry name" value="Glycosyl hydrolase domain"/>
    <property type="match status" value="1"/>
</dbReference>
<dbReference type="Pfam" id="PF02922">
    <property type="entry name" value="CBM_48"/>
    <property type="match status" value="1"/>
</dbReference>
<dbReference type="AlphaFoldDB" id="A0A2T0UTL8"/>
<dbReference type="SMART" id="SM00642">
    <property type="entry name" value="Aamy"/>
    <property type="match status" value="1"/>
</dbReference>
<comment type="caution">
    <text evidence="6">The sequence shown here is derived from an EMBL/GenBank/DDBJ whole genome shotgun (WGS) entry which is preliminary data.</text>
</comment>
<keyword evidence="3" id="KW-0326">Glycosidase</keyword>
<evidence type="ECO:0000256" key="1">
    <source>
        <dbReference type="ARBA" id="ARBA00008061"/>
    </source>
</evidence>
<dbReference type="SUPFAM" id="SSF81296">
    <property type="entry name" value="E set domains"/>
    <property type="match status" value="1"/>
</dbReference>
<comment type="similarity">
    <text evidence="1">Belongs to the glycosyl hydrolase 13 family.</text>
</comment>
<evidence type="ECO:0000313" key="7">
    <source>
        <dbReference type="Proteomes" id="UP000237822"/>
    </source>
</evidence>
<dbReference type="InterPro" id="IPR004193">
    <property type="entry name" value="Glyco_hydro_13_N"/>
</dbReference>
<dbReference type="Gene3D" id="2.60.40.1180">
    <property type="entry name" value="Golgi alpha-mannosidase II"/>
    <property type="match status" value="1"/>
</dbReference>
<evidence type="ECO:0000256" key="2">
    <source>
        <dbReference type="ARBA" id="ARBA00022801"/>
    </source>
</evidence>